<reference evidence="2 3" key="1">
    <citation type="submission" date="2019-04" db="EMBL/GenBank/DDBJ databases">
        <title>Friends and foes A comparative genomics study of 23 Aspergillus species from section Flavi.</title>
        <authorList>
            <consortium name="DOE Joint Genome Institute"/>
            <person name="Kjaerbolling I."/>
            <person name="Vesth T."/>
            <person name="Frisvad J.C."/>
            <person name="Nybo J.L."/>
            <person name="Theobald S."/>
            <person name="Kildgaard S."/>
            <person name="Isbrandt T."/>
            <person name="Kuo A."/>
            <person name="Sato A."/>
            <person name="Lyhne E.K."/>
            <person name="Kogle M.E."/>
            <person name="Wiebenga A."/>
            <person name="Kun R.S."/>
            <person name="Lubbers R.J."/>
            <person name="Makela M.R."/>
            <person name="Barry K."/>
            <person name="Chovatia M."/>
            <person name="Clum A."/>
            <person name="Daum C."/>
            <person name="Haridas S."/>
            <person name="He G."/>
            <person name="LaButti K."/>
            <person name="Lipzen A."/>
            <person name="Mondo S."/>
            <person name="Riley R."/>
            <person name="Salamov A."/>
            <person name="Simmons B.A."/>
            <person name="Magnuson J.K."/>
            <person name="Henrissat B."/>
            <person name="Mortensen U.H."/>
            <person name="Larsen T.O."/>
            <person name="Devries R.P."/>
            <person name="Grigoriev I.V."/>
            <person name="Machida M."/>
            <person name="Baker S.E."/>
            <person name="Andersen M.R."/>
        </authorList>
    </citation>
    <scope>NUCLEOTIDE SEQUENCE [LARGE SCALE GENOMIC DNA]</scope>
    <source>
        <strain evidence="2 3">CBS 151.66</strain>
    </source>
</reference>
<evidence type="ECO:0000313" key="2">
    <source>
        <dbReference type="EMBL" id="KAB8070350.1"/>
    </source>
</evidence>
<dbReference type="Pfam" id="PF22917">
    <property type="entry name" value="PRISE"/>
    <property type="match status" value="1"/>
</dbReference>
<dbReference type="InterPro" id="IPR036291">
    <property type="entry name" value="NAD(P)-bd_dom_sf"/>
</dbReference>
<keyword evidence="3" id="KW-1185">Reference proteome</keyword>
<dbReference type="Gene3D" id="3.40.50.720">
    <property type="entry name" value="NAD(P)-binding Rossmann-like Domain"/>
    <property type="match status" value="1"/>
</dbReference>
<feature type="domain" description="PRISE-like Rossmann-fold" evidence="1">
    <location>
        <begin position="10"/>
        <end position="395"/>
    </location>
</feature>
<dbReference type="EMBL" id="ML732305">
    <property type="protein sequence ID" value="KAB8070350.1"/>
    <property type="molecule type" value="Genomic_DNA"/>
</dbReference>
<dbReference type="InterPro" id="IPR055222">
    <property type="entry name" value="PRISE-like_Rossmann-fold"/>
</dbReference>
<name>A0A5N5WT49_9EURO</name>
<evidence type="ECO:0000259" key="1">
    <source>
        <dbReference type="Pfam" id="PF22917"/>
    </source>
</evidence>
<dbReference type="SUPFAM" id="SSF51735">
    <property type="entry name" value="NAD(P)-binding Rossmann-fold domains"/>
    <property type="match status" value="1"/>
</dbReference>
<dbReference type="PANTHER" id="PTHR32487:SF8">
    <property type="entry name" value="NAD-DEPENDENT EPIMERASE_DEHYDRATASE DOMAIN-CONTAINING PROTEIN"/>
    <property type="match status" value="1"/>
</dbReference>
<dbReference type="Proteomes" id="UP000326565">
    <property type="component" value="Unassembled WGS sequence"/>
</dbReference>
<proteinExistence type="predicted"/>
<accession>A0A5N5WT49</accession>
<evidence type="ECO:0000313" key="3">
    <source>
        <dbReference type="Proteomes" id="UP000326565"/>
    </source>
</evidence>
<protein>
    <recommendedName>
        <fullName evidence="1">PRISE-like Rossmann-fold domain-containing protein</fullName>
    </recommendedName>
</protein>
<gene>
    <name evidence="2" type="ORF">BDV29DRAFT_160542</name>
</gene>
<dbReference type="OrthoDB" id="1731983at2759"/>
<dbReference type="AlphaFoldDB" id="A0A5N5WT49"/>
<dbReference type="PANTHER" id="PTHR32487">
    <property type="entry name" value="3-OXO-DELTA(4,5)-STEROID 5-BETA-REDUCTASE"/>
    <property type="match status" value="1"/>
</dbReference>
<sequence>MRVPSASRTALVFGSSGISGWGIASALLRTPRQRDDSFRRVIAVNNRLMTLEESYFSPDGRLILGSNIDLQLSVEEIKKRLLEVSDEVKDVTHMYFAAFSTSAIDNQLDMKRINTKMLANAVQAVESLAPNLVFVTLQTGTNHYGVLFAESLGDNFGPVPLKESLPRLPPPLDESLLFYAQVDEIRQLSQGKPWSWCDIRPDMIIGFLPRLNSHSIAESLGAFLAFYAHVRGQGASLRFPGTPKSWVTTFTMTGQELLGDFTVHASRSHLVTSGDSYNIAGEEVTSWERLWPTLALHFKIKGVGPDDKGGEKIDDIGNWIIEHIDQVNAMEQRYTLKRGFLLKMPWRYLDWTLKASVNREVDVTRAKSTGFDTSETPERSFLKAWSKMRVARLLPPNPE</sequence>
<organism evidence="2 3">
    <name type="scientific">Aspergillus leporis</name>
    <dbReference type="NCBI Taxonomy" id="41062"/>
    <lineage>
        <taxon>Eukaryota</taxon>
        <taxon>Fungi</taxon>
        <taxon>Dikarya</taxon>
        <taxon>Ascomycota</taxon>
        <taxon>Pezizomycotina</taxon>
        <taxon>Eurotiomycetes</taxon>
        <taxon>Eurotiomycetidae</taxon>
        <taxon>Eurotiales</taxon>
        <taxon>Aspergillaceae</taxon>
        <taxon>Aspergillus</taxon>
        <taxon>Aspergillus subgen. Circumdati</taxon>
    </lineage>
</organism>
<dbReference type="CDD" id="cd08948">
    <property type="entry name" value="5beta-POR_like_SDR_a"/>
    <property type="match status" value="1"/>
</dbReference>